<gene>
    <name evidence="1" type="ORF">THRCLA_00032</name>
</gene>
<keyword evidence="2" id="KW-1185">Reference proteome</keyword>
<dbReference type="EMBL" id="JNBS01000014">
    <property type="protein sequence ID" value="OQS07983.1"/>
    <property type="molecule type" value="Genomic_DNA"/>
</dbReference>
<name>A0A1W0ACG9_9STRA</name>
<dbReference type="AlphaFoldDB" id="A0A1W0ACG9"/>
<evidence type="ECO:0000313" key="2">
    <source>
        <dbReference type="Proteomes" id="UP000243217"/>
    </source>
</evidence>
<protein>
    <recommendedName>
        <fullName evidence="3">Acyltransferase</fullName>
    </recommendedName>
</protein>
<dbReference type="OrthoDB" id="44277at2759"/>
<accession>A0A1W0ACG9</accession>
<evidence type="ECO:0000313" key="1">
    <source>
        <dbReference type="EMBL" id="OQS07983.1"/>
    </source>
</evidence>
<reference evidence="1 2" key="1">
    <citation type="journal article" date="2014" name="Genome Biol. Evol.">
        <title>The secreted proteins of Achlya hypogyna and Thraustotheca clavata identify the ancestral oomycete secretome and reveal gene acquisitions by horizontal gene transfer.</title>
        <authorList>
            <person name="Misner I."/>
            <person name="Blouin N."/>
            <person name="Leonard G."/>
            <person name="Richards T.A."/>
            <person name="Lane C.E."/>
        </authorList>
    </citation>
    <scope>NUCLEOTIDE SEQUENCE [LARGE SCALE GENOMIC DNA]</scope>
    <source>
        <strain evidence="1 2">ATCC 34112</strain>
    </source>
</reference>
<organism evidence="1 2">
    <name type="scientific">Thraustotheca clavata</name>
    <dbReference type="NCBI Taxonomy" id="74557"/>
    <lineage>
        <taxon>Eukaryota</taxon>
        <taxon>Sar</taxon>
        <taxon>Stramenopiles</taxon>
        <taxon>Oomycota</taxon>
        <taxon>Saprolegniomycetes</taxon>
        <taxon>Saprolegniales</taxon>
        <taxon>Achlyaceae</taxon>
        <taxon>Thraustotheca</taxon>
    </lineage>
</organism>
<sequence>MYWNTIFYISNITGFSKAYDALLNLPALDGSFGKSSDMFDLLFSNPTSCQGNFKFGPVYRAEENESGAEFAARVKIDFVKFLKTENPGGLNYTRRENIPLDKDARILFIGYHSNHNWDIAVSGMSIRNIMNEVPVGLMHRTVVAWCPWVKSFGCIAGTRSSAINAYKRGHRACMVIPGGAEEAKSSKGHLRTGFAQLAMEADAVIIPVVVENLQEMVFNPLFFLLNVTWFSKAYNYLIDLPGWIGWLFLQIKMYTWMWFSMLPVIPMPVKSGVIFGTPLHHEKDETVEHYAIRVSHEYEKLVHQTNPGGLNYTRALRARFNN</sequence>
<comment type="caution">
    <text evidence="1">The sequence shown here is derived from an EMBL/GenBank/DDBJ whole genome shotgun (WGS) entry which is preliminary data.</text>
</comment>
<proteinExistence type="predicted"/>
<dbReference type="STRING" id="74557.A0A1W0ACG9"/>
<dbReference type="Proteomes" id="UP000243217">
    <property type="component" value="Unassembled WGS sequence"/>
</dbReference>
<evidence type="ECO:0008006" key="3">
    <source>
        <dbReference type="Google" id="ProtNLM"/>
    </source>
</evidence>